<sequence length="124" mass="14337">MILFIINCSKEKAQIPCLAKDMYKSKRFIDNLCCADKPNSECLILSGKYGLIKTSKKIEPYDVNLNLSSLDYRNKITKKIEFTLKKFIIKNKINEIHTDSKDSYYNAIKQSLENINYSGKLKSI</sequence>
<name>A0ABV5HPD9_9VIBR</name>
<evidence type="ECO:0000313" key="3">
    <source>
        <dbReference type="Proteomes" id="UP001589645"/>
    </source>
</evidence>
<dbReference type="Pfam" id="PF21818">
    <property type="entry name" value="DUF6884"/>
    <property type="match status" value="1"/>
</dbReference>
<evidence type="ECO:0000259" key="1">
    <source>
        <dbReference type="Pfam" id="PF21818"/>
    </source>
</evidence>
<accession>A0ABV5HPD9</accession>
<dbReference type="Proteomes" id="UP001589645">
    <property type="component" value="Unassembled WGS sequence"/>
</dbReference>
<dbReference type="EMBL" id="JBHMEP010000003">
    <property type="protein sequence ID" value="MFB9136043.1"/>
    <property type="molecule type" value="Genomic_DNA"/>
</dbReference>
<gene>
    <name evidence="2" type="ORF">ACFFUV_13810</name>
</gene>
<proteinExistence type="predicted"/>
<dbReference type="InterPro" id="IPR049251">
    <property type="entry name" value="DUF6884"/>
</dbReference>
<reference evidence="2 3" key="1">
    <citation type="submission" date="2024-09" db="EMBL/GenBank/DDBJ databases">
        <authorList>
            <person name="Sun Q."/>
            <person name="Mori K."/>
        </authorList>
    </citation>
    <scope>NUCLEOTIDE SEQUENCE [LARGE SCALE GENOMIC DNA]</scope>
    <source>
        <strain evidence="2 3">CECT 8064</strain>
    </source>
</reference>
<comment type="caution">
    <text evidence="2">The sequence shown here is derived from an EMBL/GenBank/DDBJ whole genome shotgun (WGS) entry which is preliminary data.</text>
</comment>
<protein>
    <submittedName>
        <fullName evidence="2">DUF6884 domain-containing protein</fullName>
    </submittedName>
</protein>
<keyword evidence="3" id="KW-1185">Reference proteome</keyword>
<evidence type="ECO:0000313" key="2">
    <source>
        <dbReference type="EMBL" id="MFB9136043.1"/>
    </source>
</evidence>
<dbReference type="RefSeq" id="WP_390193797.1">
    <property type="nucleotide sequence ID" value="NZ_JBHMEP010000003.1"/>
</dbReference>
<feature type="domain" description="DUF6884" evidence="1">
    <location>
        <begin position="4"/>
        <end position="114"/>
    </location>
</feature>
<organism evidence="2 3">
    <name type="scientific">Vibrio olivae</name>
    <dbReference type="NCBI Taxonomy" id="1243002"/>
    <lineage>
        <taxon>Bacteria</taxon>
        <taxon>Pseudomonadati</taxon>
        <taxon>Pseudomonadota</taxon>
        <taxon>Gammaproteobacteria</taxon>
        <taxon>Vibrionales</taxon>
        <taxon>Vibrionaceae</taxon>
        <taxon>Vibrio</taxon>
    </lineage>
</organism>